<evidence type="ECO:0000256" key="2">
    <source>
        <dbReference type="ARBA" id="ARBA00008872"/>
    </source>
</evidence>
<comment type="similarity">
    <text evidence="2 12">Belongs to the Orn/Lys/Arg decarboxylase class-II family.</text>
</comment>
<keyword evidence="3 11" id="KW-0663">Pyridoxal phosphate</keyword>
<dbReference type="InterPro" id="IPR022643">
    <property type="entry name" value="De-COase2_C"/>
</dbReference>
<dbReference type="GO" id="GO:0004586">
    <property type="term" value="F:ornithine decarboxylase activity"/>
    <property type="evidence" value="ECO:0007669"/>
    <property type="project" value="UniProtKB-EC"/>
</dbReference>
<proteinExistence type="inferred from homology"/>
<dbReference type="InterPro" id="IPR002433">
    <property type="entry name" value="Orn_de-COase"/>
</dbReference>
<dbReference type="Gene3D" id="3.20.20.10">
    <property type="entry name" value="Alanine racemase"/>
    <property type="match status" value="1"/>
</dbReference>
<evidence type="ECO:0000256" key="7">
    <source>
        <dbReference type="ARBA" id="ARBA00034138"/>
    </source>
</evidence>
<evidence type="ECO:0000256" key="4">
    <source>
        <dbReference type="ARBA" id="ARBA00023115"/>
    </source>
</evidence>
<dbReference type="EC" id="4.1.1.17" evidence="7"/>
<dbReference type="AlphaFoldDB" id="A0A1Y1MV66"/>
<dbReference type="EMBL" id="GEZM01020038">
    <property type="protein sequence ID" value="JAV89439.1"/>
    <property type="molecule type" value="Transcribed_RNA"/>
</dbReference>
<dbReference type="GO" id="GO:0005737">
    <property type="term" value="C:cytoplasm"/>
    <property type="evidence" value="ECO:0007669"/>
    <property type="project" value="TreeGrafter"/>
</dbReference>
<evidence type="ECO:0000256" key="10">
    <source>
        <dbReference type="ARBA" id="ARBA00049127"/>
    </source>
</evidence>
<evidence type="ECO:0000256" key="11">
    <source>
        <dbReference type="PIRSR" id="PIRSR600183-50"/>
    </source>
</evidence>
<dbReference type="PANTHER" id="PTHR11482">
    <property type="entry name" value="ARGININE/DIAMINOPIMELATE/ORNITHINE DECARBOXYLASE"/>
    <property type="match status" value="1"/>
</dbReference>
<dbReference type="Pfam" id="PF00278">
    <property type="entry name" value="Orn_DAP_Arg_deC"/>
    <property type="match status" value="1"/>
</dbReference>
<feature type="domain" description="Orn/DAP/Arg decarboxylase 2 C-terminal" evidence="13">
    <location>
        <begin position="37"/>
        <end position="368"/>
    </location>
</feature>
<comment type="pathway">
    <text evidence="6">Amine and polyamine biosynthesis; putrescine biosynthesis via L-ornithine pathway; putrescine from L-ornithine: step 1/1.</text>
</comment>
<dbReference type="SUPFAM" id="SSF51419">
    <property type="entry name" value="PLP-binding barrel"/>
    <property type="match status" value="1"/>
</dbReference>
<dbReference type="InterPro" id="IPR029066">
    <property type="entry name" value="PLP-binding_barrel"/>
</dbReference>
<name>A0A1Y1MV66_PHOPY</name>
<dbReference type="GO" id="GO:0033387">
    <property type="term" value="P:putrescine biosynthetic process from arginine, via ornithine"/>
    <property type="evidence" value="ECO:0007669"/>
    <property type="project" value="TreeGrafter"/>
</dbReference>
<dbReference type="CDD" id="cd00622">
    <property type="entry name" value="PLPDE_III_ODC"/>
    <property type="match status" value="1"/>
</dbReference>
<evidence type="ECO:0000256" key="8">
    <source>
        <dbReference type="ARBA" id="ARBA00037173"/>
    </source>
</evidence>
<dbReference type="SUPFAM" id="SSF50621">
    <property type="entry name" value="Alanine racemase C-terminal domain-like"/>
    <property type="match status" value="1"/>
</dbReference>
<keyword evidence="4" id="KW-0620">Polyamine biosynthesis</keyword>
<keyword evidence="5" id="KW-0456">Lyase</keyword>
<reference evidence="15" key="1">
    <citation type="journal article" date="2016" name="Sci. Rep.">
        <title>Molecular characterization of firefly nuptial gifts: a multi-omics approach sheds light on postcopulatory sexual selection.</title>
        <authorList>
            <person name="Al-Wathiqui N."/>
            <person name="Fallon T.R."/>
            <person name="South A."/>
            <person name="Weng J.K."/>
            <person name="Lewis S.M."/>
        </authorList>
    </citation>
    <scope>NUCLEOTIDE SEQUENCE</scope>
</reference>
<accession>A0A1Y1MV66</accession>
<dbReference type="Pfam" id="PF02784">
    <property type="entry name" value="Orn_Arg_deC_N"/>
    <property type="match status" value="1"/>
</dbReference>
<organism evidence="15">
    <name type="scientific">Photinus pyralis</name>
    <name type="common">Common eastern firefly</name>
    <name type="synonym">Lampyris pyralis</name>
    <dbReference type="NCBI Taxonomy" id="7054"/>
    <lineage>
        <taxon>Eukaryota</taxon>
        <taxon>Metazoa</taxon>
        <taxon>Ecdysozoa</taxon>
        <taxon>Arthropoda</taxon>
        <taxon>Hexapoda</taxon>
        <taxon>Insecta</taxon>
        <taxon>Pterygota</taxon>
        <taxon>Neoptera</taxon>
        <taxon>Endopterygota</taxon>
        <taxon>Coleoptera</taxon>
        <taxon>Polyphaga</taxon>
        <taxon>Elateriformia</taxon>
        <taxon>Elateroidea</taxon>
        <taxon>Lampyridae</taxon>
        <taxon>Lampyrinae</taxon>
        <taxon>Photinus</taxon>
    </lineage>
</organism>
<dbReference type="PANTHER" id="PTHR11482:SF6">
    <property type="entry name" value="ORNITHINE DECARBOXYLASE 1-RELATED"/>
    <property type="match status" value="1"/>
</dbReference>
<sequence length="435" mass="49283">MNFDNNNLPHVEIYKNDIDVTRIIAEKIKQCGHTDSFYVCDFGEILKKYSLWISSLPGIKPFYAVKANNSGNILKLLADFGSNFDCASKNEIDQILSLGIHPDRIIYAHTIKSPESIQYANKVGVKLMTFDNSEELYKMKQLCPDVRAILRIKSDARDALVKFGSKFGCDVEHDAERLIRLAQDLGVDLVGVSFHVGFGCKDLDAFYNAIKLTRTVFNLAKVHGYNLNILDIGGGFPGTNDRYFKKLAVTINQALDEYFSDVSIQVIAEPGTFFVNSSFTLACNIISRKFNSNNKWVYYINDGIFGSFNRDYCFNVPITMYPLKNYRSKNVYSSIIFGVTCATPDRLTNDVTIPNLEIGDWLVFPNMGAYCLSLCTSFNGFSIPHIFYIVNDDTLAFGRFSQDFPFKRASVSLDESLNHFNLRKRFSTIFCIDKD</sequence>
<evidence type="ECO:0000259" key="13">
    <source>
        <dbReference type="Pfam" id="PF00278"/>
    </source>
</evidence>
<dbReference type="FunFam" id="3.20.20.10:FF:000005">
    <property type="entry name" value="Ornithine decarboxylase"/>
    <property type="match status" value="1"/>
</dbReference>
<dbReference type="InterPro" id="IPR022653">
    <property type="entry name" value="De-COase2_pyr-phos_BS"/>
</dbReference>
<dbReference type="PRINTS" id="PR01179">
    <property type="entry name" value="ODADCRBXLASE"/>
</dbReference>
<feature type="modified residue" description="N6-(pyridoxal phosphate)lysine" evidence="11">
    <location>
        <position position="66"/>
    </location>
</feature>
<evidence type="ECO:0000256" key="9">
    <source>
        <dbReference type="ARBA" id="ARBA00046672"/>
    </source>
</evidence>
<dbReference type="InterPro" id="IPR009006">
    <property type="entry name" value="Ala_racemase/Decarboxylase_C"/>
</dbReference>
<comment type="subunit">
    <text evidence="9">Homodimer. Only the dimer is catalytically active, as the active sites are constructed of residues from both monomers.</text>
</comment>
<evidence type="ECO:0000259" key="14">
    <source>
        <dbReference type="Pfam" id="PF02784"/>
    </source>
</evidence>
<evidence type="ECO:0000313" key="15">
    <source>
        <dbReference type="EMBL" id="JAV89439.1"/>
    </source>
</evidence>
<comment type="catalytic activity">
    <reaction evidence="10">
        <text>L-ornithine + H(+) = putrescine + CO2</text>
        <dbReference type="Rhea" id="RHEA:22964"/>
        <dbReference type="ChEBI" id="CHEBI:15378"/>
        <dbReference type="ChEBI" id="CHEBI:16526"/>
        <dbReference type="ChEBI" id="CHEBI:46911"/>
        <dbReference type="ChEBI" id="CHEBI:326268"/>
        <dbReference type="EC" id="4.1.1.17"/>
    </reaction>
</comment>
<dbReference type="InterPro" id="IPR022644">
    <property type="entry name" value="De-COase2_N"/>
</dbReference>
<dbReference type="Gene3D" id="2.40.37.10">
    <property type="entry name" value="Lyase, Ornithine Decarboxylase, Chain A, domain 1"/>
    <property type="match status" value="1"/>
</dbReference>
<dbReference type="InterPro" id="IPR000183">
    <property type="entry name" value="Orn/DAP/Arg_de-COase"/>
</dbReference>
<evidence type="ECO:0000256" key="3">
    <source>
        <dbReference type="ARBA" id="ARBA00022898"/>
    </source>
</evidence>
<dbReference type="PRINTS" id="PR01182">
    <property type="entry name" value="ORNDCRBXLASE"/>
</dbReference>
<evidence type="ECO:0000256" key="6">
    <source>
        <dbReference type="ARBA" id="ARBA00034115"/>
    </source>
</evidence>
<comment type="cofactor">
    <cofactor evidence="1 11">
        <name>pyridoxal 5'-phosphate</name>
        <dbReference type="ChEBI" id="CHEBI:597326"/>
    </cofactor>
</comment>
<dbReference type="PROSITE" id="PS00878">
    <property type="entry name" value="ODR_DC_2_1"/>
    <property type="match status" value="1"/>
</dbReference>
<comment type="function">
    <text evidence="8">Catalyzes the first and rate-limiting step of polyamine biosynthesis that converts ornithine into putrescine, which is the precursor for the polyamines, spermidine and spermine. Polyamines are essential for cell proliferation and are implicated in cellular processes, ranging from DNA replication to apoptosis.</text>
</comment>
<feature type="active site" description="Proton donor" evidence="11">
    <location>
        <position position="341"/>
    </location>
</feature>
<evidence type="ECO:0000256" key="5">
    <source>
        <dbReference type="ARBA" id="ARBA00023239"/>
    </source>
</evidence>
<evidence type="ECO:0000256" key="1">
    <source>
        <dbReference type="ARBA" id="ARBA00001933"/>
    </source>
</evidence>
<protein>
    <recommendedName>
        <fullName evidence="7">ornithine decarboxylase</fullName>
        <ecNumber evidence="7">4.1.1.17</ecNumber>
    </recommendedName>
</protein>
<evidence type="ECO:0000256" key="12">
    <source>
        <dbReference type="RuleBase" id="RU003737"/>
    </source>
</evidence>
<feature type="domain" description="Orn/DAP/Arg decarboxylase 2 N-terminal" evidence="14">
    <location>
        <begin position="43"/>
        <end position="275"/>
    </location>
</feature>